<dbReference type="EMBL" id="CP030053">
    <property type="protein sequence ID" value="QAU46319.1"/>
    <property type="molecule type" value="Genomic_DNA"/>
</dbReference>
<protein>
    <submittedName>
        <fullName evidence="2">Uncharacterized protein</fullName>
    </submittedName>
</protein>
<keyword evidence="5" id="KW-1185">Reference proteome</keyword>
<accession>A0AAE5X0K4</accession>
<evidence type="ECO:0000313" key="3">
    <source>
        <dbReference type="EMBL" id="RXH05021.1"/>
    </source>
</evidence>
<dbReference type="Proteomes" id="UP000290401">
    <property type="component" value="Unassembled WGS sequence"/>
</dbReference>
<proteinExistence type="predicted"/>
<feature type="region of interest" description="Disordered" evidence="1">
    <location>
        <begin position="59"/>
        <end position="81"/>
    </location>
</feature>
<gene>
    <name evidence="3" type="ORF">EAS56_36130</name>
    <name evidence="2" type="ORF">XH91_13740</name>
</gene>
<dbReference type="EMBL" id="RDQZ01000052">
    <property type="protein sequence ID" value="RXH05021.1"/>
    <property type="molecule type" value="Genomic_DNA"/>
</dbReference>
<evidence type="ECO:0000313" key="2">
    <source>
        <dbReference type="EMBL" id="QAU46319.1"/>
    </source>
</evidence>
<sequence length="81" mass="8667">MSERTVVFRAGPQSEASESVAERLRAGGVEIVEQQPNMLLVAGARQAISKALGDAGGWKLTAETTTPPPKTREKILKPPVR</sequence>
<feature type="compositionally biased region" description="Basic and acidic residues" evidence="1">
    <location>
        <begin position="70"/>
        <end position="81"/>
    </location>
</feature>
<reference evidence="3 5" key="2">
    <citation type="submission" date="2018-10" db="EMBL/GenBank/DDBJ databases">
        <title>Bradyrhizobium sp. nov., effective nodules isolated from peanut in China.</title>
        <authorList>
            <person name="Li Y."/>
        </authorList>
    </citation>
    <scope>NUCLEOTIDE SEQUENCE [LARGE SCALE GENOMIC DNA]</scope>
    <source>
        <strain evidence="3 5">CCBAU 53426</strain>
    </source>
</reference>
<evidence type="ECO:0000256" key="1">
    <source>
        <dbReference type="SAM" id="MobiDB-lite"/>
    </source>
</evidence>
<name>A0AAE5X0K4_9BRAD</name>
<dbReference type="Proteomes" id="UP000288972">
    <property type="component" value="Chromosome"/>
</dbReference>
<evidence type="ECO:0000313" key="5">
    <source>
        <dbReference type="Proteomes" id="UP000290401"/>
    </source>
</evidence>
<dbReference type="AlphaFoldDB" id="A0AAE5X0K4"/>
<dbReference type="RefSeq" id="WP_128951086.1">
    <property type="nucleotide sequence ID" value="NZ_CP030053.1"/>
</dbReference>
<dbReference type="KEGG" id="bgz:XH91_13740"/>
<organism evidence="2 4">
    <name type="scientific">Bradyrhizobium guangzhouense</name>
    <dbReference type="NCBI Taxonomy" id="1325095"/>
    <lineage>
        <taxon>Bacteria</taxon>
        <taxon>Pseudomonadati</taxon>
        <taxon>Pseudomonadota</taxon>
        <taxon>Alphaproteobacteria</taxon>
        <taxon>Hyphomicrobiales</taxon>
        <taxon>Nitrobacteraceae</taxon>
        <taxon>Bradyrhizobium</taxon>
    </lineage>
</organism>
<reference evidence="2 4" key="1">
    <citation type="submission" date="2018-06" db="EMBL/GenBank/DDBJ databases">
        <title>Comparative genomics of rhizobia nodulating Arachis hypogaea in China.</title>
        <authorList>
            <person name="Li Y."/>
        </authorList>
    </citation>
    <scope>NUCLEOTIDE SEQUENCE [LARGE SCALE GENOMIC DNA]</scope>
    <source>
        <strain evidence="2 4">CCBAU 51670</strain>
    </source>
</reference>
<evidence type="ECO:0000313" key="4">
    <source>
        <dbReference type="Proteomes" id="UP000288972"/>
    </source>
</evidence>